<evidence type="ECO:0000313" key="14">
    <source>
        <dbReference type="Proteomes" id="UP000472272"/>
    </source>
</evidence>
<evidence type="ECO:0000256" key="8">
    <source>
        <dbReference type="ARBA" id="ARBA00055477"/>
    </source>
</evidence>
<feature type="domain" description="GH18" evidence="12">
    <location>
        <begin position="1"/>
        <end position="389"/>
    </location>
</feature>
<organism evidence="13 14">
    <name type="scientific">Podarcis muralis</name>
    <name type="common">Wall lizard</name>
    <name type="synonym">Lacerta muralis</name>
    <dbReference type="NCBI Taxonomy" id="64176"/>
    <lineage>
        <taxon>Eukaryota</taxon>
        <taxon>Metazoa</taxon>
        <taxon>Chordata</taxon>
        <taxon>Craniata</taxon>
        <taxon>Vertebrata</taxon>
        <taxon>Euteleostomi</taxon>
        <taxon>Lepidosauria</taxon>
        <taxon>Squamata</taxon>
        <taxon>Bifurcata</taxon>
        <taxon>Unidentata</taxon>
        <taxon>Episquamata</taxon>
        <taxon>Laterata</taxon>
        <taxon>Lacertibaenia</taxon>
        <taxon>Lacertidae</taxon>
        <taxon>Podarcis</taxon>
    </lineage>
</organism>
<dbReference type="GeneTree" id="ENSGT00390000012891"/>
<dbReference type="PANTHER" id="PTHR46290">
    <property type="entry name" value="DI-N-ACETYLCHITOBIASE"/>
    <property type="match status" value="1"/>
</dbReference>
<evidence type="ECO:0000256" key="4">
    <source>
        <dbReference type="ARBA" id="ARBA00022801"/>
    </source>
</evidence>
<dbReference type="FunFam" id="3.10.50.10:FF:000006">
    <property type="entry name" value="Chitobiase, di-N-acetyl"/>
    <property type="match status" value="1"/>
</dbReference>
<evidence type="ECO:0000256" key="5">
    <source>
        <dbReference type="ARBA" id="ARBA00023180"/>
    </source>
</evidence>
<dbReference type="Gene3D" id="3.20.20.80">
    <property type="entry name" value="Glycosidases"/>
    <property type="match status" value="1"/>
</dbReference>
<comment type="subcellular location">
    <subcellularLocation>
        <location evidence="1">Lysosome</location>
    </subcellularLocation>
</comment>
<dbReference type="InterPro" id="IPR001223">
    <property type="entry name" value="Glyco_hydro18_cat"/>
</dbReference>
<evidence type="ECO:0000256" key="10">
    <source>
        <dbReference type="RuleBase" id="RU004453"/>
    </source>
</evidence>
<evidence type="ECO:0000313" key="13">
    <source>
        <dbReference type="Ensembl" id="ENSPMRP00000012294.1"/>
    </source>
</evidence>
<dbReference type="SMART" id="SM00636">
    <property type="entry name" value="Glyco_18"/>
    <property type="match status" value="1"/>
</dbReference>
<protein>
    <recommendedName>
        <fullName evidence="9">Di-N-acetylchitobiase</fullName>
    </recommendedName>
</protein>
<feature type="region of interest" description="Disordered" evidence="11">
    <location>
        <begin position="64"/>
        <end position="95"/>
    </location>
</feature>
<dbReference type="GO" id="GO:0006032">
    <property type="term" value="P:chitin catabolic process"/>
    <property type="evidence" value="ECO:0007669"/>
    <property type="project" value="UniProtKB-ARBA"/>
</dbReference>
<dbReference type="GO" id="GO:0005764">
    <property type="term" value="C:lysosome"/>
    <property type="evidence" value="ECO:0007669"/>
    <property type="project" value="UniProtKB-SubCell"/>
</dbReference>
<keyword evidence="6" id="KW-0458">Lysosome</keyword>
<dbReference type="PROSITE" id="PS51910">
    <property type="entry name" value="GH18_2"/>
    <property type="match status" value="1"/>
</dbReference>
<dbReference type="Proteomes" id="UP000472272">
    <property type="component" value="Chromosome 6"/>
</dbReference>
<dbReference type="Ensembl" id="ENSPMRT00000013122.1">
    <property type="protein sequence ID" value="ENSPMRP00000012294.1"/>
    <property type="gene ID" value="ENSPMRG00000008223.1"/>
</dbReference>
<keyword evidence="7" id="KW-0326">Glycosidase</keyword>
<keyword evidence="14" id="KW-1185">Reference proteome</keyword>
<dbReference type="GO" id="GO:0009313">
    <property type="term" value="P:oligosaccharide catabolic process"/>
    <property type="evidence" value="ECO:0007669"/>
    <property type="project" value="TreeGrafter"/>
</dbReference>
<gene>
    <name evidence="13" type="primary">CTBS</name>
</gene>
<name>A0A670IL30_PODMU</name>
<evidence type="ECO:0000256" key="7">
    <source>
        <dbReference type="ARBA" id="ARBA00023295"/>
    </source>
</evidence>
<accession>A0A670IL30</accession>
<dbReference type="InterPro" id="IPR017853">
    <property type="entry name" value="GH"/>
</dbReference>
<keyword evidence="3" id="KW-0732">Signal</keyword>
<dbReference type="InterPro" id="IPR001579">
    <property type="entry name" value="Glyco_hydro_18_chit_AS"/>
</dbReference>
<evidence type="ECO:0000256" key="9">
    <source>
        <dbReference type="ARBA" id="ARBA00074174"/>
    </source>
</evidence>
<dbReference type="AlphaFoldDB" id="A0A670IL30"/>
<dbReference type="GO" id="GO:0008061">
    <property type="term" value="F:chitin binding"/>
    <property type="evidence" value="ECO:0007669"/>
    <property type="project" value="InterPro"/>
</dbReference>
<dbReference type="InterPro" id="IPR051887">
    <property type="entry name" value="GH18_Domain-Containing"/>
</dbReference>
<feature type="compositionally biased region" description="Basic residues" evidence="11">
    <location>
        <begin position="64"/>
        <end position="77"/>
    </location>
</feature>
<proteinExistence type="inferred from homology"/>
<reference evidence="13" key="2">
    <citation type="submission" date="2025-08" db="UniProtKB">
        <authorList>
            <consortium name="Ensembl"/>
        </authorList>
    </citation>
    <scope>IDENTIFICATION</scope>
</reference>
<reference evidence="13" key="3">
    <citation type="submission" date="2025-09" db="UniProtKB">
        <authorList>
            <consortium name="Ensembl"/>
        </authorList>
    </citation>
    <scope>IDENTIFICATION</scope>
</reference>
<evidence type="ECO:0000256" key="3">
    <source>
        <dbReference type="ARBA" id="ARBA00022729"/>
    </source>
</evidence>
<evidence type="ECO:0000256" key="6">
    <source>
        <dbReference type="ARBA" id="ARBA00023228"/>
    </source>
</evidence>
<evidence type="ECO:0000259" key="12">
    <source>
        <dbReference type="PROSITE" id="PS51910"/>
    </source>
</evidence>
<dbReference type="PANTHER" id="PTHR46290:SF1">
    <property type="entry name" value="DI-N-ACETYLCHITOBIASE"/>
    <property type="match status" value="1"/>
</dbReference>
<keyword evidence="5" id="KW-0325">Glycoprotein</keyword>
<dbReference type="FunFam" id="3.20.20.80:FF:000250">
    <property type="entry name" value="Probable di-N-acetylchitobiase 1"/>
    <property type="match status" value="1"/>
</dbReference>
<sequence>GALIKPFPQRHPLHFWAEPASHFPPRQPSARHYIFSKRQRRKGAAAAARTHLRTHHAPLKHLIRRHGGVAKRRRRAPPGRAPPPHLPPASELRRVPVRGPRALQPHLRSQGLRGDISVKSIVDPAVRAAWIKEKVDLAKRQHLDGINIDIEQEVAKSSPEYYALTDLVKETTEAFHREIPGSQVTFDVAWSPDCIDKRCYNYTGIAESCDFVFVMSYDEQSQVWSECIARANAPYNHTIMEYEKYIHMGINPKKIVMGVPWYGYDYTCLGLIKAHVCSIAKVPFRGAPCSDAAGRQRPYKVIMDLVNSSISGILWDEEQEAPYLEYKDGHGVFHQVWFDNPRSISLKAAYVKKLGLRGIGMWNADCLNYSGGSLAQEQTAAMWAALIPK</sequence>
<dbReference type="GO" id="GO:0004568">
    <property type="term" value="F:chitinase activity"/>
    <property type="evidence" value="ECO:0007669"/>
    <property type="project" value="UniProtKB-ARBA"/>
</dbReference>
<dbReference type="Pfam" id="PF00704">
    <property type="entry name" value="Glyco_hydro_18"/>
    <property type="match status" value="1"/>
</dbReference>
<dbReference type="GO" id="GO:0005615">
    <property type="term" value="C:extracellular space"/>
    <property type="evidence" value="ECO:0007669"/>
    <property type="project" value="TreeGrafter"/>
</dbReference>
<dbReference type="InterPro" id="IPR029070">
    <property type="entry name" value="Chitinase_insertion_sf"/>
</dbReference>
<evidence type="ECO:0000256" key="1">
    <source>
        <dbReference type="ARBA" id="ARBA00004371"/>
    </source>
</evidence>
<comment type="similarity">
    <text evidence="2 10">Belongs to the glycosyl hydrolase 18 family.</text>
</comment>
<dbReference type="PROSITE" id="PS01095">
    <property type="entry name" value="GH18_1"/>
    <property type="match status" value="1"/>
</dbReference>
<dbReference type="SUPFAM" id="SSF51445">
    <property type="entry name" value="(Trans)glycosidases"/>
    <property type="match status" value="1"/>
</dbReference>
<reference evidence="13 14" key="1">
    <citation type="journal article" date="2019" name="Proc. Natl. Acad. Sci. U.S.A.">
        <title>Regulatory changes in pterin and carotenoid genes underlie balanced color polymorphisms in the wall lizard.</title>
        <authorList>
            <person name="Andrade P."/>
            <person name="Pinho C."/>
            <person name="Perez I de Lanuza G."/>
            <person name="Afonso S."/>
            <person name="Brejcha J."/>
            <person name="Rubin C.J."/>
            <person name="Wallerman O."/>
            <person name="Pereira P."/>
            <person name="Sabatino S.J."/>
            <person name="Bellati A."/>
            <person name="Pellitteri-Rosa D."/>
            <person name="Bosakova Z."/>
            <person name="Bunikis I."/>
            <person name="Carretero M.A."/>
            <person name="Feiner N."/>
            <person name="Marsik P."/>
            <person name="Pauperio F."/>
            <person name="Salvi D."/>
            <person name="Soler L."/>
            <person name="While G.M."/>
            <person name="Uller T."/>
            <person name="Font E."/>
            <person name="Andersson L."/>
            <person name="Carneiro M."/>
        </authorList>
    </citation>
    <scope>NUCLEOTIDE SEQUENCE</scope>
</reference>
<evidence type="ECO:0000256" key="11">
    <source>
        <dbReference type="SAM" id="MobiDB-lite"/>
    </source>
</evidence>
<dbReference type="Gene3D" id="3.10.50.10">
    <property type="match status" value="1"/>
</dbReference>
<keyword evidence="4" id="KW-0378">Hydrolase</keyword>
<dbReference type="OMA" id="CKPISTQ"/>
<comment type="function">
    <text evidence="8">Involved in the degradation of asparagine-linked glycoproteins. Hydrolyze of N-acetyl-beta-D-glucosamine (1-4)N-acetylglucosamine chitobiose core from the reducing end of the bond, it requires prior cleavage by glycosylasparaginase.</text>
</comment>
<evidence type="ECO:0000256" key="2">
    <source>
        <dbReference type="ARBA" id="ARBA00009336"/>
    </source>
</evidence>
<dbReference type="InterPro" id="IPR011583">
    <property type="entry name" value="Chitinase_II/V-like_cat"/>
</dbReference>